<proteinExistence type="predicted"/>
<accession>L2F5M3</accession>
<dbReference type="Proteomes" id="UP000023795">
    <property type="component" value="Unassembled WGS sequence"/>
</dbReference>
<organism evidence="2 3">
    <name type="scientific">Moraxella macacae 0408225</name>
    <dbReference type="NCBI Taxonomy" id="1230338"/>
    <lineage>
        <taxon>Bacteria</taxon>
        <taxon>Pseudomonadati</taxon>
        <taxon>Pseudomonadota</taxon>
        <taxon>Gammaproteobacteria</taxon>
        <taxon>Moraxellales</taxon>
        <taxon>Moraxellaceae</taxon>
        <taxon>Moraxella</taxon>
    </lineage>
</organism>
<evidence type="ECO:0000256" key="1">
    <source>
        <dbReference type="SAM" id="MobiDB-lite"/>
    </source>
</evidence>
<dbReference type="AlphaFoldDB" id="L2F5M3"/>
<comment type="caution">
    <text evidence="2">The sequence shown here is derived from an EMBL/GenBank/DDBJ whole genome shotgun (WGS) entry which is preliminary data.</text>
</comment>
<protein>
    <submittedName>
        <fullName evidence="2">Uncharacterized protein</fullName>
    </submittedName>
</protein>
<name>L2F5M3_9GAMM</name>
<dbReference type="EMBL" id="ANIN01000002">
    <property type="protein sequence ID" value="ELA08332.1"/>
    <property type="molecule type" value="Genomic_DNA"/>
</dbReference>
<dbReference type="STRING" id="1230338.MOMA_07211"/>
<evidence type="ECO:0000313" key="2">
    <source>
        <dbReference type="EMBL" id="ELA08332.1"/>
    </source>
</evidence>
<sequence>MNASNNPQDQKNKQKQSWIQDWIDAAITNSNRMATDENYRQEVSKRATPSKEEVQATLARNLKTTSLG</sequence>
<reference evidence="2 3" key="1">
    <citation type="journal article" date="2013" name="Genome Announc.">
        <title>Genome Sequence of Moraxella macacae 0408225, a Novel Bacterial Species Isolated from a Cynomolgus Macaque with Epistaxis.</title>
        <authorList>
            <person name="Ladner J.T."/>
            <person name="Whitehouse C.A."/>
            <person name="Koroleva G.I."/>
            <person name="Palacios G.F."/>
        </authorList>
    </citation>
    <scope>NUCLEOTIDE SEQUENCE [LARGE SCALE GENOMIC DNA]</scope>
    <source>
        <strain evidence="2 3">0408225</strain>
    </source>
</reference>
<keyword evidence="3" id="KW-1185">Reference proteome</keyword>
<gene>
    <name evidence="2" type="ORF">MOMA_07211</name>
</gene>
<feature type="region of interest" description="Disordered" evidence="1">
    <location>
        <begin position="33"/>
        <end position="68"/>
    </location>
</feature>
<evidence type="ECO:0000313" key="3">
    <source>
        <dbReference type="Proteomes" id="UP000023795"/>
    </source>
</evidence>
<feature type="compositionally biased region" description="Basic and acidic residues" evidence="1">
    <location>
        <begin position="34"/>
        <end position="54"/>
    </location>
</feature>